<dbReference type="Proteomes" id="UP000428260">
    <property type="component" value="Chromosome"/>
</dbReference>
<evidence type="ECO:0000313" key="2">
    <source>
        <dbReference type="Proteomes" id="UP000428260"/>
    </source>
</evidence>
<proteinExistence type="predicted"/>
<gene>
    <name evidence="1" type="ORF">GM418_28070</name>
</gene>
<reference evidence="1 2" key="1">
    <citation type="submission" date="2019-11" db="EMBL/GenBank/DDBJ databases">
        <authorList>
            <person name="Zheng R.K."/>
            <person name="Sun C.M."/>
        </authorList>
    </citation>
    <scope>NUCLEOTIDE SEQUENCE [LARGE SCALE GENOMIC DNA]</scope>
    <source>
        <strain evidence="1 2">WC007</strain>
    </source>
</reference>
<dbReference type="EMBL" id="CP046401">
    <property type="protein sequence ID" value="QGY47385.1"/>
    <property type="molecule type" value="Genomic_DNA"/>
</dbReference>
<evidence type="ECO:0000313" key="1">
    <source>
        <dbReference type="EMBL" id="QGY47385.1"/>
    </source>
</evidence>
<keyword evidence="2" id="KW-1185">Reference proteome</keyword>
<protein>
    <submittedName>
        <fullName evidence="1">Uncharacterized protein</fullName>
    </submittedName>
</protein>
<name>A0A6I6JW54_9BACT</name>
<dbReference type="AlphaFoldDB" id="A0A6I6JW54"/>
<sequence length="260" mass="29894">MKNKIFSVIITVFIGIEAFAQSGESGAAKNKYYQLFEGSENSGKYRIELSSDIDTTWNKWNNSGYNFGFDKNITPMYTNVKGILSTNYMVQVRGNENEWGKKRWGYHVFEGYARDDKSRITMLVNKHVEIDKPVAEMYYYGTVYNHSESAYNWLRIGSDVKQHSFLFSRDKAIFYGSLKLSNALTLGRIGHDNIKAEAPEGDDEKNSEESARHVNYKALKNSEDGTIFYDKDNNIVVIKIEGEWRKIATEALPQGVRYDF</sequence>
<dbReference type="RefSeq" id="WP_158871205.1">
    <property type="nucleotide sequence ID" value="NZ_CP046401.1"/>
</dbReference>
<organism evidence="1 2">
    <name type="scientific">Maribellus comscasis</name>
    <dbReference type="NCBI Taxonomy" id="2681766"/>
    <lineage>
        <taxon>Bacteria</taxon>
        <taxon>Pseudomonadati</taxon>
        <taxon>Bacteroidota</taxon>
        <taxon>Bacteroidia</taxon>
        <taxon>Marinilabiliales</taxon>
        <taxon>Prolixibacteraceae</taxon>
        <taxon>Maribellus</taxon>
    </lineage>
</organism>
<accession>A0A6I6JW54</accession>
<dbReference type="KEGG" id="mcos:GM418_28070"/>